<reference evidence="6" key="1">
    <citation type="journal article" date="2011" name="Science">
        <title>The plant cell wall-decomposing machinery underlies the functional diversity of forest fungi.</title>
        <authorList>
            <person name="Eastwood D.C."/>
            <person name="Floudas D."/>
            <person name="Binder M."/>
            <person name="Majcherczyk A."/>
            <person name="Schneider P."/>
            <person name="Aerts A."/>
            <person name="Asiegbu F.O."/>
            <person name="Baker S.E."/>
            <person name="Barry K."/>
            <person name="Bendiksby M."/>
            <person name="Blumentritt M."/>
            <person name="Coutinho P.M."/>
            <person name="Cullen D."/>
            <person name="de Vries R.P."/>
            <person name="Gathman A."/>
            <person name="Goodell B."/>
            <person name="Henrissat B."/>
            <person name="Ihrmark K."/>
            <person name="Kauserud H."/>
            <person name="Kohler A."/>
            <person name="LaButti K."/>
            <person name="Lapidus A."/>
            <person name="Lavin J.L."/>
            <person name="Lee Y.-H."/>
            <person name="Lindquist E."/>
            <person name="Lilly W."/>
            <person name="Lucas S."/>
            <person name="Morin E."/>
            <person name="Murat C."/>
            <person name="Oguiza J.A."/>
            <person name="Park J."/>
            <person name="Pisabarro A.G."/>
            <person name="Riley R."/>
            <person name="Rosling A."/>
            <person name="Salamov A."/>
            <person name="Schmidt O."/>
            <person name="Schmutz J."/>
            <person name="Skrede I."/>
            <person name="Stenlid J."/>
            <person name="Wiebenga A."/>
            <person name="Xie X."/>
            <person name="Kuees U."/>
            <person name="Hibbett D.S."/>
            <person name="Hoffmeister D."/>
            <person name="Hoegberg N."/>
            <person name="Martin F."/>
            <person name="Grigoriev I.V."/>
            <person name="Watkinson S.C."/>
        </authorList>
    </citation>
    <scope>NUCLEOTIDE SEQUENCE [LARGE SCALE GENOMIC DNA]</scope>
    <source>
        <strain evidence="6">strain S7.3</strain>
    </source>
</reference>
<keyword evidence="1" id="KW-0539">Nucleus</keyword>
<dbReference type="AlphaFoldDB" id="F8Q0T3"/>
<dbReference type="PANTHER" id="PTHR46910:SF38">
    <property type="entry name" value="ZN(2)-C6 FUNGAL-TYPE DOMAIN-CONTAINING PROTEIN"/>
    <property type="match status" value="1"/>
</dbReference>
<feature type="coiled-coil region" evidence="2">
    <location>
        <begin position="14"/>
        <end position="41"/>
    </location>
</feature>
<evidence type="ECO:0000256" key="1">
    <source>
        <dbReference type="ARBA" id="ARBA00023242"/>
    </source>
</evidence>
<dbReference type="PANTHER" id="PTHR46910">
    <property type="entry name" value="TRANSCRIPTION FACTOR PDR1"/>
    <property type="match status" value="1"/>
</dbReference>
<evidence type="ECO:0000259" key="4">
    <source>
        <dbReference type="SMART" id="SM00906"/>
    </source>
</evidence>
<dbReference type="EMBL" id="GL945481">
    <property type="protein sequence ID" value="EGN97912.1"/>
    <property type="molecule type" value="Genomic_DNA"/>
</dbReference>
<gene>
    <name evidence="5" type="ORF">SERLA73DRAFT_74161</name>
</gene>
<evidence type="ECO:0000313" key="6">
    <source>
        <dbReference type="Proteomes" id="UP000008063"/>
    </source>
</evidence>
<proteinExistence type="predicted"/>
<feature type="domain" description="Xylanolytic transcriptional activator regulatory" evidence="4">
    <location>
        <begin position="291"/>
        <end position="364"/>
    </location>
</feature>
<dbReference type="OrthoDB" id="424974at2759"/>
<dbReference type="HOGENOM" id="CLU_007340_1_0_1"/>
<evidence type="ECO:0000313" key="5">
    <source>
        <dbReference type="EMBL" id="EGN97912.1"/>
    </source>
</evidence>
<dbReference type="SMART" id="SM00906">
    <property type="entry name" value="Fungal_trans"/>
    <property type="match status" value="1"/>
</dbReference>
<dbReference type="Pfam" id="PF04082">
    <property type="entry name" value="Fungal_trans"/>
    <property type="match status" value="1"/>
</dbReference>
<dbReference type="STRING" id="936435.F8Q0T3"/>
<evidence type="ECO:0000256" key="3">
    <source>
        <dbReference type="SAM" id="MobiDB-lite"/>
    </source>
</evidence>
<organism evidence="6">
    <name type="scientific">Serpula lacrymans var. lacrymans (strain S7.3)</name>
    <name type="common">Dry rot fungus</name>
    <dbReference type="NCBI Taxonomy" id="936435"/>
    <lineage>
        <taxon>Eukaryota</taxon>
        <taxon>Fungi</taxon>
        <taxon>Dikarya</taxon>
        <taxon>Basidiomycota</taxon>
        <taxon>Agaricomycotina</taxon>
        <taxon>Agaricomycetes</taxon>
        <taxon>Agaricomycetidae</taxon>
        <taxon>Boletales</taxon>
        <taxon>Coniophorineae</taxon>
        <taxon>Serpulaceae</taxon>
        <taxon>Serpula</taxon>
    </lineage>
</organism>
<dbReference type="GO" id="GO:0003677">
    <property type="term" value="F:DNA binding"/>
    <property type="evidence" value="ECO:0007669"/>
    <property type="project" value="InterPro"/>
</dbReference>
<protein>
    <recommendedName>
        <fullName evidence="4">Xylanolytic transcriptional activator regulatory domain-containing protein</fullName>
    </recommendedName>
</protein>
<dbReference type="GO" id="GO:0003700">
    <property type="term" value="F:DNA-binding transcription factor activity"/>
    <property type="evidence" value="ECO:0007669"/>
    <property type="project" value="InterPro"/>
</dbReference>
<sequence>MPPGEGSRFVGIAEDYLRRKMTKMEERMHSLEDALAIIQTNSSNQPHPLLINAPSPDDTETETEEQSKTLNEFNRYGLIDALGSLHLDSEEHGGAVRSAVRFFGPSGGSERAKEIVTEASTPPSFPQDFDASYLPEEIKIFYKSFPFTPSGIPIAPVQSMIESFLPEIGRATLLCETFTEHLTWMFHIVSRRHIINELIPAVYKHLGNPSEPLEYGPHDLALLFIVLAIGALVDFTLPPYNAEGQLYYRLARSALCLQPVLTNRSIVTVKTLHLMSIYNGTSGLESNLENSYSLLNFAGQIALQIGSHKDPSLWGFESREAYDRRMSFWNLFAGTLWQSLVTGRPPVIMPDFIHCQYPTELDEITFQEGEVPLGFGAWSLRYTVECLAPVVQVTQATSKEMQAWVRSHYRELTLLFLHRGFFFAQAMTDYPSDPMRSPLGQSFLAAYQSACVVLDSTRVQYSLQPILCARVWRIWSYAFSAAVIIGTVAMRRLGLKLDPPPFDKLEQACSLFKAAAETSSRAKKALPILLRLRQKALLSSQDVVMHPAAFTTGQSHTADHDERDDELAIFGGRTMLVTPKPSTDYIPFSPTEVSVDYSTGPMNEIPIQGQAHELQQSSGCIPVPSSSYHGHPTSERVVGLPLEWENLYPEIPGPSHSYDTGAVYNQAIPGIDHRQRGIMLEDRWSSFMHHCTVPSNHAPPS</sequence>
<name>F8Q0T3_SERL3</name>
<dbReference type="InParanoid" id="F8Q0T3"/>
<dbReference type="Proteomes" id="UP000008063">
    <property type="component" value="Unassembled WGS sequence"/>
</dbReference>
<feature type="region of interest" description="Disordered" evidence="3">
    <location>
        <begin position="42"/>
        <end position="62"/>
    </location>
</feature>
<keyword evidence="2" id="KW-0175">Coiled coil</keyword>
<accession>F8Q0T3</accession>
<dbReference type="InterPro" id="IPR007219">
    <property type="entry name" value="XnlR_reg_dom"/>
</dbReference>
<dbReference type="GO" id="GO:0006351">
    <property type="term" value="P:DNA-templated transcription"/>
    <property type="evidence" value="ECO:0007669"/>
    <property type="project" value="InterPro"/>
</dbReference>
<evidence type="ECO:0000256" key="2">
    <source>
        <dbReference type="SAM" id="Coils"/>
    </source>
</evidence>
<dbReference type="CDD" id="cd12148">
    <property type="entry name" value="fungal_TF_MHR"/>
    <property type="match status" value="1"/>
</dbReference>
<keyword evidence="6" id="KW-1185">Reference proteome</keyword>
<dbReference type="InterPro" id="IPR050987">
    <property type="entry name" value="AtrR-like"/>
</dbReference>
<dbReference type="GO" id="GO:0008270">
    <property type="term" value="F:zinc ion binding"/>
    <property type="evidence" value="ECO:0007669"/>
    <property type="project" value="InterPro"/>
</dbReference>